<dbReference type="GO" id="GO:1902201">
    <property type="term" value="P:negative regulation of bacterial-type flagellum-dependent cell motility"/>
    <property type="evidence" value="ECO:0007669"/>
    <property type="project" value="TreeGrafter"/>
</dbReference>
<reference evidence="9" key="1">
    <citation type="submission" date="2018-06" db="EMBL/GenBank/DDBJ databases">
        <authorList>
            <person name="Zhirakovskaya E."/>
        </authorList>
    </citation>
    <scope>NUCLEOTIDE SEQUENCE</scope>
</reference>
<evidence type="ECO:0000256" key="7">
    <source>
        <dbReference type="SAM" id="Phobius"/>
    </source>
</evidence>
<protein>
    <submittedName>
        <fullName evidence="9">Diguanylate cyclase (GGDEF domain)</fullName>
    </submittedName>
</protein>
<name>A0A3B0VYX9_9ZZZZ</name>
<dbReference type="Gene3D" id="3.30.70.270">
    <property type="match status" value="1"/>
</dbReference>
<keyword evidence="2" id="KW-1003">Cell membrane</keyword>
<evidence type="ECO:0000313" key="9">
    <source>
        <dbReference type="EMBL" id="VAW48848.1"/>
    </source>
</evidence>
<dbReference type="InterPro" id="IPR004010">
    <property type="entry name" value="Double_Cache_2"/>
</dbReference>
<feature type="coiled-coil region" evidence="6">
    <location>
        <begin position="372"/>
        <end position="399"/>
    </location>
</feature>
<evidence type="ECO:0000256" key="5">
    <source>
        <dbReference type="ARBA" id="ARBA00023136"/>
    </source>
</evidence>
<dbReference type="FunFam" id="3.30.70.270:FF:000001">
    <property type="entry name" value="Diguanylate cyclase domain protein"/>
    <property type="match status" value="1"/>
</dbReference>
<proteinExistence type="predicted"/>
<evidence type="ECO:0000259" key="8">
    <source>
        <dbReference type="PROSITE" id="PS50887"/>
    </source>
</evidence>
<dbReference type="SMART" id="SM00267">
    <property type="entry name" value="GGDEF"/>
    <property type="match status" value="1"/>
</dbReference>
<comment type="subcellular location">
    <subcellularLocation>
        <location evidence="1">Cell membrane</location>
        <topology evidence="1">Multi-pass membrane protein</topology>
    </subcellularLocation>
</comment>
<organism evidence="9">
    <name type="scientific">hydrothermal vent metagenome</name>
    <dbReference type="NCBI Taxonomy" id="652676"/>
    <lineage>
        <taxon>unclassified sequences</taxon>
        <taxon>metagenomes</taxon>
        <taxon>ecological metagenomes</taxon>
    </lineage>
</organism>
<evidence type="ECO:0000256" key="6">
    <source>
        <dbReference type="SAM" id="Coils"/>
    </source>
</evidence>
<accession>A0A3B0VYX9</accession>
<dbReference type="InterPro" id="IPR043128">
    <property type="entry name" value="Rev_trsase/Diguanyl_cyclase"/>
</dbReference>
<evidence type="ECO:0000256" key="4">
    <source>
        <dbReference type="ARBA" id="ARBA00022989"/>
    </source>
</evidence>
<dbReference type="SUPFAM" id="SSF55073">
    <property type="entry name" value="Nucleotide cyclase"/>
    <property type="match status" value="1"/>
</dbReference>
<keyword evidence="3 7" id="KW-0812">Transmembrane</keyword>
<dbReference type="EMBL" id="UOFB01000297">
    <property type="protein sequence ID" value="VAW48848.1"/>
    <property type="molecule type" value="Genomic_DNA"/>
</dbReference>
<dbReference type="InterPro" id="IPR000160">
    <property type="entry name" value="GGDEF_dom"/>
</dbReference>
<dbReference type="Pfam" id="PF08269">
    <property type="entry name" value="dCache_2"/>
    <property type="match status" value="1"/>
</dbReference>
<keyword evidence="5 7" id="KW-0472">Membrane</keyword>
<dbReference type="InterPro" id="IPR050469">
    <property type="entry name" value="Diguanylate_Cyclase"/>
</dbReference>
<dbReference type="SMART" id="SM01049">
    <property type="entry name" value="Cache_2"/>
    <property type="match status" value="2"/>
</dbReference>
<evidence type="ECO:0000256" key="1">
    <source>
        <dbReference type="ARBA" id="ARBA00004651"/>
    </source>
</evidence>
<dbReference type="PANTHER" id="PTHR45138:SF9">
    <property type="entry name" value="DIGUANYLATE CYCLASE DGCM-RELATED"/>
    <property type="match status" value="1"/>
</dbReference>
<dbReference type="GO" id="GO:0043709">
    <property type="term" value="P:cell adhesion involved in single-species biofilm formation"/>
    <property type="evidence" value="ECO:0007669"/>
    <property type="project" value="TreeGrafter"/>
</dbReference>
<dbReference type="PROSITE" id="PS50887">
    <property type="entry name" value="GGDEF"/>
    <property type="match status" value="1"/>
</dbReference>
<keyword evidence="6" id="KW-0175">Coiled coil</keyword>
<keyword evidence="4 7" id="KW-1133">Transmembrane helix</keyword>
<sequence>MLSAGPMLIIPLMVVLISFIVINAESEKMESSLSHMEQNNIDLVKSTILSRVNSIVDLAEYRKSVIKSDLHNRIQQRVEDAHKIATALHQRYGSIKPEEEVRSLIIEALRPLTWNEGESFIWILDFDGVFQLAPEYLTSLEGTSILDFKDATGREVIKEEIALTRSGGQGFLWDTFTRPNTGTDEQFEQLAFVKSLGFYNWYMGSAEFLDIAMKQTDKSLLAEINQLSMAGKHYFFIMNKQGTLLLNSARPEWVGLSYQDSDDVAIRELYQKIVSAVNSRQSNAFIEYQWLNPNTGEVEVKYSYVKSVPNSEWIIGSGFYPEDIVRALQPQIIESTKLNQQKLDQLLKIAFWSFIASILIAILLSWAVYCLLWRSRNEVDDKNRALRELNSQLERKVLKRTEALTEMNDELEVLARTDCLTGVDNRFSFMKIVEAEERRCKRFKDTFSLILLDVDNFKQINDQYGHDVGDLVLIGLAKITKEYLREVDTLCRFGGEEFIIVLPKTDLETACKTAERLCLEMAQHPFPQVEKVTISLGVGSYQPDLTIDELIKKVDVALYQAKRSGKNKVCCADE</sequence>
<dbReference type="Pfam" id="PF00990">
    <property type="entry name" value="GGDEF"/>
    <property type="match status" value="1"/>
</dbReference>
<feature type="transmembrane region" description="Helical" evidence="7">
    <location>
        <begin position="349"/>
        <end position="372"/>
    </location>
</feature>
<dbReference type="InterPro" id="IPR029787">
    <property type="entry name" value="Nucleotide_cyclase"/>
</dbReference>
<feature type="domain" description="GGDEF" evidence="8">
    <location>
        <begin position="445"/>
        <end position="574"/>
    </location>
</feature>
<evidence type="ECO:0000256" key="2">
    <source>
        <dbReference type="ARBA" id="ARBA00022475"/>
    </source>
</evidence>
<dbReference type="InterPro" id="IPR033480">
    <property type="entry name" value="sCache_2"/>
</dbReference>
<dbReference type="GO" id="GO:0005886">
    <property type="term" value="C:plasma membrane"/>
    <property type="evidence" value="ECO:0007669"/>
    <property type="project" value="UniProtKB-SubCell"/>
</dbReference>
<gene>
    <name evidence="9" type="ORF">MNBD_GAMMA04-709</name>
</gene>
<dbReference type="PANTHER" id="PTHR45138">
    <property type="entry name" value="REGULATORY COMPONENTS OF SENSORY TRANSDUCTION SYSTEM"/>
    <property type="match status" value="1"/>
</dbReference>
<dbReference type="NCBIfam" id="TIGR00254">
    <property type="entry name" value="GGDEF"/>
    <property type="match status" value="1"/>
</dbReference>
<dbReference type="GO" id="GO:0052621">
    <property type="term" value="F:diguanylate cyclase activity"/>
    <property type="evidence" value="ECO:0007669"/>
    <property type="project" value="TreeGrafter"/>
</dbReference>
<dbReference type="Gene3D" id="3.30.450.20">
    <property type="entry name" value="PAS domain"/>
    <property type="match status" value="2"/>
</dbReference>
<dbReference type="AlphaFoldDB" id="A0A3B0VYX9"/>
<evidence type="ECO:0000256" key="3">
    <source>
        <dbReference type="ARBA" id="ARBA00022692"/>
    </source>
</evidence>
<dbReference type="CDD" id="cd01949">
    <property type="entry name" value="GGDEF"/>
    <property type="match status" value="1"/>
</dbReference>